<name>A0A068V960_COFCA</name>
<feature type="transmembrane region" description="Helical" evidence="1">
    <location>
        <begin position="122"/>
        <end position="139"/>
    </location>
</feature>
<evidence type="ECO:0000256" key="1">
    <source>
        <dbReference type="SAM" id="Phobius"/>
    </source>
</evidence>
<proteinExistence type="predicted"/>
<reference evidence="3" key="1">
    <citation type="journal article" date="2014" name="Science">
        <title>The coffee genome provides insight into the convergent evolution of caffeine biosynthesis.</title>
        <authorList>
            <person name="Denoeud F."/>
            <person name="Carretero-Paulet L."/>
            <person name="Dereeper A."/>
            <person name="Droc G."/>
            <person name="Guyot R."/>
            <person name="Pietrella M."/>
            <person name="Zheng C."/>
            <person name="Alberti A."/>
            <person name="Anthony F."/>
            <person name="Aprea G."/>
            <person name="Aury J.M."/>
            <person name="Bento P."/>
            <person name="Bernard M."/>
            <person name="Bocs S."/>
            <person name="Campa C."/>
            <person name="Cenci A."/>
            <person name="Combes M.C."/>
            <person name="Crouzillat D."/>
            <person name="Da Silva C."/>
            <person name="Daddiego L."/>
            <person name="De Bellis F."/>
            <person name="Dussert S."/>
            <person name="Garsmeur O."/>
            <person name="Gayraud T."/>
            <person name="Guignon V."/>
            <person name="Jahn K."/>
            <person name="Jamilloux V."/>
            <person name="Joet T."/>
            <person name="Labadie K."/>
            <person name="Lan T."/>
            <person name="Leclercq J."/>
            <person name="Lepelley M."/>
            <person name="Leroy T."/>
            <person name="Li L.T."/>
            <person name="Librado P."/>
            <person name="Lopez L."/>
            <person name="Munoz A."/>
            <person name="Noel B."/>
            <person name="Pallavicini A."/>
            <person name="Perrotta G."/>
            <person name="Poncet V."/>
            <person name="Pot D."/>
            <person name="Priyono X."/>
            <person name="Rigoreau M."/>
            <person name="Rouard M."/>
            <person name="Rozas J."/>
            <person name="Tranchant-Dubreuil C."/>
            <person name="VanBuren R."/>
            <person name="Zhang Q."/>
            <person name="Andrade A.C."/>
            <person name="Argout X."/>
            <person name="Bertrand B."/>
            <person name="de Kochko A."/>
            <person name="Graziosi G."/>
            <person name="Henry R.J."/>
            <person name="Jayarama X."/>
            <person name="Ming R."/>
            <person name="Nagai C."/>
            <person name="Rounsley S."/>
            <person name="Sankoff D."/>
            <person name="Giuliano G."/>
            <person name="Albert V.A."/>
            <person name="Wincker P."/>
            <person name="Lashermes P."/>
        </authorList>
    </citation>
    <scope>NUCLEOTIDE SEQUENCE [LARGE SCALE GENOMIC DNA]</scope>
    <source>
        <strain evidence="3">cv. DH200-94</strain>
    </source>
</reference>
<organism evidence="2 3">
    <name type="scientific">Coffea canephora</name>
    <name type="common">Robusta coffee</name>
    <dbReference type="NCBI Taxonomy" id="49390"/>
    <lineage>
        <taxon>Eukaryota</taxon>
        <taxon>Viridiplantae</taxon>
        <taxon>Streptophyta</taxon>
        <taxon>Embryophyta</taxon>
        <taxon>Tracheophyta</taxon>
        <taxon>Spermatophyta</taxon>
        <taxon>Magnoliopsida</taxon>
        <taxon>eudicotyledons</taxon>
        <taxon>Gunneridae</taxon>
        <taxon>Pentapetalae</taxon>
        <taxon>asterids</taxon>
        <taxon>lamiids</taxon>
        <taxon>Gentianales</taxon>
        <taxon>Rubiaceae</taxon>
        <taxon>Ixoroideae</taxon>
        <taxon>Gardenieae complex</taxon>
        <taxon>Bertiereae - Coffeeae clade</taxon>
        <taxon>Coffeeae</taxon>
        <taxon>Coffea</taxon>
    </lineage>
</organism>
<sequence length="160" mass="17854">MKGLTYGDLQAVVPDSAEEVAMGSDEAAMTDNSSIVYGAGGDLSSRREPLFYTAQSFLFLLRSAEAFLSKPPPFDFSCSFLCSVFNQNLSRPSLFSFLLPAFSPHFHFLAFLSRFLFSHHKLAIAFSFLLFFVFSFLLCRTPHAQNVAAAFFSFFFFSAP</sequence>
<keyword evidence="1" id="KW-0472">Membrane</keyword>
<protein>
    <submittedName>
        <fullName evidence="2">Uncharacterized protein</fullName>
    </submittedName>
</protein>
<keyword evidence="1" id="KW-0812">Transmembrane</keyword>
<dbReference type="Gramene" id="CDP16473">
    <property type="protein sequence ID" value="CDP16473"/>
    <property type="gene ID" value="GSCOC_T00018409001"/>
</dbReference>
<keyword evidence="1" id="KW-1133">Transmembrane helix</keyword>
<dbReference type="AlphaFoldDB" id="A0A068V960"/>
<evidence type="ECO:0000313" key="3">
    <source>
        <dbReference type="Proteomes" id="UP000295252"/>
    </source>
</evidence>
<accession>A0A068V960</accession>
<dbReference type="Proteomes" id="UP000295252">
    <property type="component" value="Chromosome VII"/>
</dbReference>
<dbReference type="InParanoid" id="A0A068V960"/>
<dbReference type="EMBL" id="HG739211">
    <property type="protein sequence ID" value="CDP16473.1"/>
    <property type="molecule type" value="Genomic_DNA"/>
</dbReference>
<keyword evidence="3" id="KW-1185">Reference proteome</keyword>
<evidence type="ECO:0000313" key="2">
    <source>
        <dbReference type="EMBL" id="CDP16473.1"/>
    </source>
</evidence>
<gene>
    <name evidence="2" type="ORF">GSCOC_T00018409001</name>
</gene>